<sequence length="62" mass="6845">MKSLLTPLWLNQNQVRAQSAPEQLYEPVPKIALAENGNGHAAAHPDDIIPLDEEDLNTLTEL</sequence>
<accession>A0A382ZHN9</accession>
<organism evidence="1">
    <name type="scientific">marine metagenome</name>
    <dbReference type="NCBI Taxonomy" id="408172"/>
    <lineage>
        <taxon>unclassified sequences</taxon>
        <taxon>metagenomes</taxon>
        <taxon>ecological metagenomes</taxon>
    </lineage>
</organism>
<gene>
    <name evidence="1" type="ORF">METZ01_LOCUS447654</name>
</gene>
<evidence type="ECO:0000313" key="1">
    <source>
        <dbReference type="EMBL" id="SVD94800.1"/>
    </source>
</evidence>
<dbReference type="AlphaFoldDB" id="A0A382ZHN9"/>
<dbReference type="EMBL" id="UINC01183852">
    <property type="protein sequence ID" value="SVD94800.1"/>
    <property type="molecule type" value="Genomic_DNA"/>
</dbReference>
<name>A0A382ZHN9_9ZZZZ</name>
<proteinExistence type="predicted"/>
<reference evidence="1" key="1">
    <citation type="submission" date="2018-05" db="EMBL/GenBank/DDBJ databases">
        <authorList>
            <person name="Lanie J.A."/>
            <person name="Ng W.-L."/>
            <person name="Kazmierczak K.M."/>
            <person name="Andrzejewski T.M."/>
            <person name="Davidsen T.M."/>
            <person name="Wayne K.J."/>
            <person name="Tettelin H."/>
            <person name="Glass J.I."/>
            <person name="Rusch D."/>
            <person name="Podicherti R."/>
            <person name="Tsui H.-C.T."/>
            <person name="Winkler M.E."/>
        </authorList>
    </citation>
    <scope>NUCLEOTIDE SEQUENCE</scope>
</reference>
<protein>
    <submittedName>
        <fullName evidence="1">Uncharacterized protein</fullName>
    </submittedName>
</protein>